<evidence type="ECO:0000256" key="4">
    <source>
        <dbReference type="ARBA" id="ARBA00023125"/>
    </source>
</evidence>
<dbReference type="Gene3D" id="1.10.10.10">
    <property type="entry name" value="Winged helix-like DNA-binding domain superfamily/Winged helix DNA-binding domain"/>
    <property type="match status" value="1"/>
</dbReference>
<dbReference type="GO" id="GO:0000976">
    <property type="term" value="F:transcription cis-regulatory region binding"/>
    <property type="evidence" value="ECO:0007669"/>
    <property type="project" value="TreeGrafter"/>
</dbReference>
<keyword evidence="2" id="KW-0902">Two-component regulatory system</keyword>
<name>A0A7T3V4B2_9SPIR</name>
<reference evidence="10 11" key="1">
    <citation type="submission" date="2020-11" db="EMBL/GenBank/DDBJ databases">
        <title>Treponema Peruensis nv. sp., first commensal Treponema isolated from human feces.</title>
        <authorList>
            <person name="Belkhou C."/>
            <person name="Raes J."/>
        </authorList>
    </citation>
    <scope>NUCLEOTIDE SEQUENCE [LARGE SCALE GENOMIC DNA]</scope>
    <source>
        <strain evidence="10 11">RCC2812</strain>
    </source>
</reference>
<dbReference type="InterPro" id="IPR039420">
    <property type="entry name" value="WalR-like"/>
</dbReference>
<evidence type="ECO:0000256" key="3">
    <source>
        <dbReference type="ARBA" id="ARBA00023015"/>
    </source>
</evidence>
<dbReference type="InterPro" id="IPR011006">
    <property type="entry name" value="CheY-like_superfamily"/>
</dbReference>
<gene>
    <name evidence="10" type="ORF">IWA51_06810</name>
</gene>
<dbReference type="GO" id="GO:0005829">
    <property type="term" value="C:cytosol"/>
    <property type="evidence" value="ECO:0007669"/>
    <property type="project" value="TreeGrafter"/>
</dbReference>
<dbReference type="PANTHER" id="PTHR48111">
    <property type="entry name" value="REGULATOR OF RPOS"/>
    <property type="match status" value="1"/>
</dbReference>
<keyword evidence="11" id="KW-1185">Reference proteome</keyword>
<evidence type="ECO:0000256" key="2">
    <source>
        <dbReference type="ARBA" id="ARBA00023012"/>
    </source>
</evidence>
<dbReference type="Pfam" id="PF00072">
    <property type="entry name" value="Response_reg"/>
    <property type="match status" value="1"/>
</dbReference>
<dbReference type="InterPro" id="IPR016032">
    <property type="entry name" value="Sig_transdc_resp-reg_C-effctor"/>
</dbReference>
<keyword evidence="4 7" id="KW-0238">DNA-binding</keyword>
<dbReference type="Gene3D" id="3.40.50.2300">
    <property type="match status" value="1"/>
</dbReference>
<feature type="domain" description="OmpR/PhoB-type" evidence="9">
    <location>
        <begin position="131"/>
        <end position="229"/>
    </location>
</feature>
<dbReference type="CDD" id="cd00383">
    <property type="entry name" value="trans_reg_C"/>
    <property type="match status" value="1"/>
</dbReference>
<evidence type="ECO:0000256" key="7">
    <source>
        <dbReference type="PROSITE-ProRule" id="PRU01091"/>
    </source>
</evidence>
<dbReference type="SMART" id="SM00862">
    <property type="entry name" value="Trans_reg_C"/>
    <property type="match status" value="1"/>
</dbReference>
<dbReference type="SUPFAM" id="SSF52172">
    <property type="entry name" value="CheY-like"/>
    <property type="match status" value="1"/>
</dbReference>
<keyword evidence="1 6" id="KW-0597">Phosphoprotein</keyword>
<keyword evidence="5" id="KW-0804">Transcription</keyword>
<keyword evidence="3" id="KW-0805">Transcription regulation</keyword>
<evidence type="ECO:0000313" key="10">
    <source>
        <dbReference type="EMBL" id="QPZ99993.1"/>
    </source>
</evidence>
<dbReference type="GO" id="GO:0006355">
    <property type="term" value="P:regulation of DNA-templated transcription"/>
    <property type="evidence" value="ECO:0007669"/>
    <property type="project" value="InterPro"/>
</dbReference>
<dbReference type="Gene3D" id="6.10.250.690">
    <property type="match status" value="1"/>
</dbReference>
<dbReference type="AlphaFoldDB" id="A0A7T3V4B2"/>
<dbReference type="Proteomes" id="UP000595224">
    <property type="component" value="Chromosome"/>
</dbReference>
<dbReference type="SMART" id="SM00448">
    <property type="entry name" value="REC"/>
    <property type="match status" value="1"/>
</dbReference>
<dbReference type="InterPro" id="IPR001789">
    <property type="entry name" value="Sig_transdc_resp-reg_receiver"/>
</dbReference>
<feature type="DNA-binding region" description="OmpR/PhoB-type" evidence="7">
    <location>
        <begin position="131"/>
        <end position="229"/>
    </location>
</feature>
<dbReference type="PROSITE" id="PS51755">
    <property type="entry name" value="OMPR_PHOB"/>
    <property type="match status" value="1"/>
</dbReference>
<dbReference type="Pfam" id="PF00486">
    <property type="entry name" value="Trans_reg_C"/>
    <property type="match status" value="1"/>
</dbReference>
<organism evidence="10 11">
    <name type="scientific">Treponema peruense</name>
    <dbReference type="NCBI Taxonomy" id="2787628"/>
    <lineage>
        <taxon>Bacteria</taxon>
        <taxon>Pseudomonadati</taxon>
        <taxon>Spirochaetota</taxon>
        <taxon>Spirochaetia</taxon>
        <taxon>Spirochaetales</taxon>
        <taxon>Treponemataceae</taxon>
        <taxon>Treponema</taxon>
    </lineage>
</organism>
<proteinExistence type="predicted"/>
<evidence type="ECO:0000256" key="6">
    <source>
        <dbReference type="PROSITE-ProRule" id="PRU00169"/>
    </source>
</evidence>
<dbReference type="InterPro" id="IPR001867">
    <property type="entry name" value="OmpR/PhoB-type_DNA-bd"/>
</dbReference>
<sequence>MKNEILIIEDVPEMSQLICMYLENSGFSTTACENAEAALEKLSTGYLPDLVLLDLNLPGMSGFDFLKKFRGEYKASIPVIIVSARDADEDIIAGLGFGADEFVTKPFSPKVLVARVQAKLSRLSATEATVEETLQFGPYMLFCNSCVLKKGNQKIPLSAREYDVLEYLVRHAGEPVSPEVIYNNVWKTQYGDITAVAVYIQRLRKKIEDDPSRPRYITTMFGMGYRFDK</sequence>
<evidence type="ECO:0000313" key="11">
    <source>
        <dbReference type="Proteomes" id="UP000595224"/>
    </source>
</evidence>
<feature type="modified residue" description="4-aspartylphosphate" evidence="6">
    <location>
        <position position="54"/>
    </location>
</feature>
<evidence type="ECO:0000259" key="8">
    <source>
        <dbReference type="PROSITE" id="PS50110"/>
    </source>
</evidence>
<protein>
    <submittedName>
        <fullName evidence="10">Response regulator transcription factor</fullName>
    </submittedName>
</protein>
<feature type="domain" description="Response regulatory" evidence="8">
    <location>
        <begin position="4"/>
        <end position="120"/>
    </location>
</feature>
<evidence type="ECO:0000256" key="5">
    <source>
        <dbReference type="ARBA" id="ARBA00023163"/>
    </source>
</evidence>
<dbReference type="RefSeq" id="WP_177528068.1">
    <property type="nucleotide sequence ID" value="NZ_CBCSHE010000003.1"/>
</dbReference>
<dbReference type="GO" id="GO:0000156">
    <property type="term" value="F:phosphorelay response regulator activity"/>
    <property type="evidence" value="ECO:0007669"/>
    <property type="project" value="TreeGrafter"/>
</dbReference>
<accession>A0A7T3V4B2</accession>
<evidence type="ECO:0000259" key="9">
    <source>
        <dbReference type="PROSITE" id="PS51755"/>
    </source>
</evidence>
<dbReference type="PANTHER" id="PTHR48111:SF1">
    <property type="entry name" value="TWO-COMPONENT RESPONSE REGULATOR ORR33"/>
    <property type="match status" value="1"/>
</dbReference>
<dbReference type="InterPro" id="IPR036388">
    <property type="entry name" value="WH-like_DNA-bd_sf"/>
</dbReference>
<dbReference type="PROSITE" id="PS50110">
    <property type="entry name" value="RESPONSE_REGULATORY"/>
    <property type="match status" value="1"/>
</dbReference>
<dbReference type="EMBL" id="CP064936">
    <property type="protein sequence ID" value="QPZ99993.1"/>
    <property type="molecule type" value="Genomic_DNA"/>
</dbReference>
<dbReference type="GO" id="GO:0032993">
    <property type="term" value="C:protein-DNA complex"/>
    <property type="evidence" value="ECO:0007669"/>
    <property type="project" value="TreeGrafter"/>
</dbReference>
<evidence type="ECO:0000256" key="1">
    <source>
        <dbReference type="ARBA" id="ARBA00022553"/>
    </source>
</evidence>
<dbReference type="KEGG" id="tper:IWA51_06810"/>
<dbReference type="SUPFAM" id="SSF46894">
    <property type="entry name" value="C-terminal effector domain of the bipartite response regulators"/>
    <property type="match status" value="1"/>
</dbReference>